<dbReference type="InterPro" id="IPR016135">
    <property type="entry name" value="UBQ-conjugating_enzyme/RWD"/>
</dbReference>
<name>A0A5A8CAH4_CAFRO</name>
<dbReference type="AlphaFoldDB" id="A0A5A8CAH4"/>
<reference evidence="3 4" key="1">
    <citation type="submission" date="2019-07" db="EMBL/GenBank/DDBJ databases">
        <title>Genomes of Cafeteria roenbergensis.</title>
        <authorList>
            <person name="Fischer M.G."/>
            <person name="Hackl T."/>
            <person name="Roman M."/>
        </authorList>
    </citation>
    <scope>NUCLEOTIDE SEQUENCE [LARGE SCALE GENOMIC DNA]</scope>
    <source>
        <strain evidence="3 4">BVI</strain>
    </source>
</reference>
<evidence type="ECO:0000256" key="1">
    <source>
        <dbReference type="SAM" id="MobiDB-lite"/>
    </source>
</evidence>
<evidence type="ECO:0000313" key="4">
    <source>
        <dbReference type="Proteomes" id="UP000323011"/>
    </source>
</evidence>
<sequence>MAAQRRLLRELGALGTEPLEGIACWGSADDPSLVEATLEGPGDTPYAGGQFRMEVRIPPRYPFEPPIARFLTPVYHPNIDKRSGTICASVLKMPPKGDWQPSMGVGPLLVSLRSLLSAPNAADGLDAEATSLYRRNRAEFTRTATDWTKRYALGGGGGGAARASKRPRESTGLEAGKGATAEEDAAPADPGAAPGPELRGGITSTVRREPGRPLRAAPPAASPAESHVKGVVVWRRERRTTWQ</sequence>
<dbReference type="PANTHER" id="PTHR24067">
    <property type="entry name" value="UBIQUITIN-CONJUGATING ENZYME E2"/>
    <property type="match status" value="1"/>
</dbReference>
<comment type="caution">
    <text evidence="3">The sequence shown here is derived from an EMBL/GenBank/DDBJ whole genome shotgun (WGS) entry which is preliminary data.</text>
</comment>
<dbReference type="EMBL" id="VLTN01000037">
    <property type="protein sequence ID" value="KAA0150112.1"/>
    <property type="molecule type" value="Genomic_DNA"/>
</dbReference>
<feature type="compositionally biased region" description="Low complexity" evidence="1">
    <location>
        <begin position="187"/>
        <end position="197"/>
    </location>
</feature>
<evidence type="ECO:0000313" key="3">
    <source>
        <dbReference type="EMBL" id="KAA0150112.1"/>
    </source>
</evidence>
<dbReference type="InterPro" id="IPR050113">
    <property type="entry name" value="Ub_conjugating_enzyme"/>
</dbReference>
<dbReference type="Gene3D" id="3.10.110.10">
    <property type="entry name" value="Ubiquitin Conjugating Enzyme"/>
    <property type="match status" value="1"/>
</dbReference>
<gene>
    <name evidence="3" type="ORF">FNF29_05552</name>
</gene>
<organism evidence="3 4">
    <name type="scientific">Cafeteria roenbergensis</name>
    <name type="common">Marine flagellate</name>
    <dbReference type="NCBI Taxonomy" id="33653"/>
    <lineage>
        <taxon>Eukaryota</taxon>
        <taxon>Sar</taxon>
        <taxon>Stramenopiles</taxon>
        <taxon>Bigyra</taxon>
        <taxon>Opalozoa</taxon>
        <taxon>Bicosoecida</taxon>
        <taxon>Cafeteriaceae</taxon>
        <taxon>Cafeteria</taxon>
    </lineage>
</organism>
<dbReference type="CDD" id="cd23805">
    <property type="entry name" value="UBCc_UBE2T"/>
    <property type="match status" value="1"/>
</dbReference>
<proteinExistence type="predicted"/>
<protein>
    <recommendedName>
        <fullName evidence="2">UBC core domain-containing protein</fullName>
    </recommendedName>
</protein>
<accession>A0A5A8CAH4</accession>
<dbReference type="SMART" id="SM00212">
    <property type="entry name" value="UBCc"/>
    <property type="match status" value="1"/>
</dbReference>
<keyword evidence="4" id="KW-1185">Reference proteome</keyword>
<dbReference type="PROSITE" id="PS50127">
    <property type="entry name" value="UBC_2"/>
    <property type="match status" value="1"/>
</dbReference>
<dbReference type="OMA" id="FRMEVRI"/>
<dbReference type="SUPFAM" id="SSF54495">
    <property type="entry name" value="UBC-like"/>
    <property type="match status" value="1"/>
</dbReference>
<evidence type="ECO:0000259" key="2">
    <source>
        <dbReference type="PROSITE" id="PS50127"/>
    </source>
</evidence>
<feature type="compositionally biased region" description="Low complexity" evidence="1">
    <location>
        <begin position="213"/>
        <end position="224"/>
    </location>
</feature>
<feature type="domain" description="UBC core" evidence="2">
    <location>
        <begin position="2"/>
        <end position="153"/>
    </location>
</feature>
<dbReference type="Pfam" id="PF00179">
    <property type="entry name" value="UQ_con"/>
    <property type="match status" value="1"/>
</dbReference>
<dbReference type="Proteomes" id="UP000323011">
    <property type="component" value="Unassembled WGS sequence"/>
</dbReference>
<feature type="region of interest" description="Disordered" evidence="1">
    <location>
        <begin position="149"/>
        <end position="243"/>
    </location>
</feature>
<dbReference type="InterPro" id="IPR000608">
    <property type="entry name" value="UBC"/>
</dbReference>